<dbReference type="OrthoDB" id="6650195at2759"/>
<feature type="region of interest" description="Disordered" evidence="1">
    <location>
        <begin position="15"/>
        <end position="71"/>
    </location>
</feature>
<gene>
    <name evidence="2" type="ORF">CHIRRI_LOCUS3057</name>
</gene>
<reference evidence="2" key="2">
    <citation type="submission" date="2022-10" db="EMBL/GenBank/DDBJ databases">
        <authorList>
            <consortium name="ENA_rothamsted_submissions"/>
            <consortium name="culmorum"/>
            <person name="King R."/>
        </authorList>
    </citation>
    <scope>NUCLEOTIDE SEQUENCE</scope>
</reference>
<reference evidence="2" key="1">
    <citation type="submission" date="2022-01" db="EMBL/GenBank/DDBJ databases">
        <authorList>
            <person name="King R."/>
        </authorList>
    </citation>
    <scope>NUCLEOTIDE SEQUENCE</scope>
</reference>
<dbReference type="Proteomes" id="UP001153620">
    <property type="component" value="Chromosome 1"/>
</dbReference>
<feature type="compositionally biased region" description="Low complexity" evidence="1">
    <location>
        <begin position="19"/>
        <end position="29"/>
    </location>
</feature>
<feature type="compositionally biased region" description="Basic and acidic residues" evidence="1">
    <location>
        <begin position="34"/>
        <end position="51"/>
    </location>
</feature>
<dbReference type="EMBL" id="OU895877">
    <property type="protein sequence ID" value="CAG9800106.1"/>
    <property type="molecule type" value="Genomic_DNA"/>
</dbReference>
<evidence type="ECO:0000313" key="2">
    <source>
        <dbReference type="EMBL" id="CAG9800106.1"/>
    </source>
</evidence>
<feature type="compositionally biased region" description="Basic and acidic residues" evidence="1">
    <location>
        <begin position="62"/>
        <end position="71"/>
    </location>
</feature>
<proteinExistence type="predicted"/>
<organism evidence="2 3">
    <name type="scientific">Chironomus riparius</name>
    <dbReference type="NCBI Taxonomy" id="315576"/>
    <lineage>
        <taxon>Eukaryota</taxon>
        <taxon>Metazoa</taxon>
        <taxon>Ecdysozoa</taxon>
        <taxon>Arthropoda</taxon>
        <taxon>Hexapoda</taxon>
        <taxon>Insecta</taxon>
        <taxon>Pterygota</taxon>
        <taxon>Neoptera</taxon>
        <taxon>Endopterygota</taxon>
        <taxon>Diptera</taxon>
        <taxon>Nematocera</taxon>
        <taxon>Chironomoidea</taxon>
        <taxon>Chironomidae</taxon>
        <taxon>Chironominae</taxon>
        <taxon>Chironomus</taxon>
    </lineage>
</organism>
<keyword evidence="3" id="KW-1185">Reference proteome</keyword>
<evidence type="ECO:0000256" key="1">
    <source>
        <dbReference type="SAM" id="MobiDB-lite"/>
    </source>
</evidence>
<dbReference type="AlphaFoldDB" id="A0A9N9RNG2"/>
<protein>
    <submittedName>
        <fullName evidence="2">Uncharacterized protein</fullName>
    </submittedName>
</protein>
<evidence type="ECO:0000313" key="3">
    <source>
        <dbReference type="Proteomes" id="UP001153620"/>
    </source>
</evidence>
<name>A0A9N9RNG2_9DIPT</name>
<sequence>MDAWLTDVKQIRIPRPKYSSSNGSSTLKSLIPREPPRDYDLDLTKNCRQETQKSQGMMSAEEMQRAFQEKL</sequence>
<accession>A0A9N9RNG2</accession>